<organism evidence="5 6">
    <name type="scientific">Rudaeicoccus suwonensis</name>
    <dbReference type="NCBI Taxonomy" id="657409"/>
    <lineage>
        <taxon>Bacteria</taxon>
        <taxon>Bacillati</taxon>
        <taxon>Actinomycetota</taxon>
        <taxon>Actinomycetes</taxon>
        <taxon>Micrococcales</taxon>
        <taxon>Dermacoccaceae</taxon>
        <taxon>Rudaeicoccus</taxon>
    </lineage>
</organism>
<dbReference type="PROSITE" id="PS50956">
    <property type="entry name" value="HTH_ASNC_2"/>
    <property type="match status" value="1"/>
</dbReference>
<dbReference type="PANTHER" id="PTHR30154">
    <property type="entry name" value="LEUCINE-RESPONSIVE REGULATORY PROTEIN"/>
    <property type="match status" value="1"/>
</dbReference>
<gene>
    <name evidence="5" type="ORF">BKA23_1932</name>
</gene>
<keyword evidence="3" id="KW-0804">Transcription</keyword>
<dbReference type="EMBL" id="VIVQ01000001">
    <property type="protein sequence ID" value="TWE13103.1"/>
    <property type="molecule type" value="Genomic_DNA"/>
</dbReference>
<dbReference type="InterPro" id="IPR036388">
    <property type="entry name" value="WH-like_DNA-bd_sf"/>
</dbReference>
<dbReference type="InterPro" id="IPR019888">
    <property type="entry name" value="Tscrpt_reg_AsnC-like"/>
</dbReference>
<dbReference type="SMART" id="SM00344">
    <property type="entry name" value="HTH_ASNC"/>
    <property type="match status" value="1"/>
</dbReference>
<dbReference type="OrthoDB" id="7501856at2"/>
<dbReference type="InterPro" id="IPR011008">
    <property type="entry name" value="Dimeric_a/b-barrel"/>
</dbReference>
<evidence type="ECO:0000256" key="3">
    <source>
        <dbReference type="ARBA" id="ARBA00023163"/>
    </source>
</evidence>
<dbReference type="Proteomes" id="UP000318297">
    <property type="component" value="Unassembled WGS sequence"/>
</dbReference>
<dbReference type="GO" id="GO:0043200">
    <property type="term" value="P:response to amino acid"/>
    <property type="evidence" value="ECO:0007669"/>
    <property type="project" value="TreeGrafter"/>
</dbReference>
<dbReference type="AlphaFoldDB" id="A0A561EBW7"/>
<feature type="domain" description="HTH asnC-type" evidence="4">
    <location>
        <begin position="13"/>
        <end position="73"/>
    </location>
</feature>
<dbReference type="SUPFAM" id="SSF54909">
    <property type="entry name" value="Dimeric alpha+beta barrel"/>
    <property type="match status" value="1"/>
</dbReference>
<protein>
    <submittedName>
        <fullName evidence="5">AsnC family transcriptional regulator</fullName>
    </submittedName>
</protein>
<dbReference type="InterPro" id="IPR019887">
    <property type="entry name" value="Tscrpt_reg_AsnC/Lrp_C"/>
</dbReference>
<dbReference type="InterPro" id="IPR036390">
    <property type="entry name" value="WH_DNA-bd_sf"/>
</dbReference>
<dbReference type="Gene3D" id="1.10.10.10">
    <property type="entry name" value="Winged helix-like DNA-binding domain superfamily/Winged helix DNA-binding domain"/>
    <property type="match status" value="1"/>
</dbReference>
<evidence type="ECO:0000313" key="5">
    <source>
        <dbReference type="EMBL" id="TWE13103.1"/>
    </source>
</evidence>
<dbReference type="SUPFAM" id="SSF46785">
    <property type="entry name" value="Winged helix' DNA-binding domain"/>
    <property type="match status" value="1"/>
</dbReference>
<name>A0A561EBW7_9MICO</name>
<dbReference type="GO" id="GO:0005829">
    <property type="term" value="C:cytosol"/>
    <property type="evidence" value="ECO:0007669"/>
    <property type="project" value="TreeGrafter"/>
</dbReference>
<evidence type="ECO:0000259" key="4">
    <source>
        <dbReference type="PROSITE" id="PS50956"/>
    </source>
</evidence>
<dbReference type="RefSeq" id="WP_145227517.1">
    <property type="nucleotide sequence ID" value="NZ_VIVQ01000001.1"/>
</dbReference>
<dbReference type="Pfam" id="PF01037">
    <property type="entry name" value="AsnC_trans_reg"/>
    <property type="match status" value="1"/>
</dbReference>
<reference evidence="5 6" key="1">
    <citation type="submission" date="2019-06" db="EMBL/GenBank/DDBJ databases">
        <title>Sequencing the genomes of 1000 actinobacteria strains.</title>
        <authorList>
            <person name="Klenk H.-P."/>
        </authorList>
    </citation>
    <scope>NUCLEOTIDE SEQUENCE [LARGE SCALE GENOMIC DNA]</scope>
    <source>
        <strain evidence="5 6">DSM 19560</strain>
    </source>
</reference>
<accession>A0A561EBW7</accession>
<dbReference type="Pfam" id="PF13404">
    <property type="entry name" value="HTH_AsnC-type"/>
    <property type="match status" value="1"/>
</dbReference>
<sequence length="158" mass="17448">MPQPTRTSTRPALDDVSKAIIGRLQTDGRAAYSAIARDIGLSEAAVRQRVQRMLDADILQIVAVTDPAQVGFDRQAMIGITIRGDITVVADELSQMPEVAYVVLTAGRFDVLVEVVCADDEHLLELLTGRIRDIDGVADTETFMYLKLAKQRYDWGTR</sequence>
<proteinExistence type="predicted"/>
<keyword evidence="2" id="KW-0238">DNA-binding</keyword>
<dbReference type="PRINTS" id="PR00033">
    <property type="entry name" value="HTHASNC"/>
</dbReference>
<keyword evidence="6" id="KW-1185">Reference proteome</keyword>
<comment type="caution">
    <text evidence="5">The sequence shown here is derived from an EMBL/GenBank/DDBJ whole genome shotgun (WGS) entry which is preliminary data.</text>
</comment>
<dbReference type="PANTHER" id="PTHR30154:SF34">
    <property type="entry name" value="TRANSCRIPTIONAL REGULATOR AZLB"/>
    <property type="match status" value="1"/>
</dbReference>
<evidence type="ECO:0000313" key="6">
    <source>
        <dbReference type="Proteomes" id="UP000318297"/>
    </source>
</evidence>
<dbReference type="GO" id="GO:0043565">
    <property type="term" value="F:sequence-specific DNA binding"/>
    <property type="evidence" value="ECO:0007669"/>
    <property type="project" value="InterPro"/>
</dbReference>
<keyword evidence="1" id="KW-0805">Transcription regulation</keyword>
<dbReference type="Gene3D" id="3.30.70.920">
    <property type="match status" value="1"/>
</dbReference>
<evidence type="ECO:0000256" key="2">
    <source>
        <dbReference type="ARBA" id="ARBA00023125"/>
    </source>
</evidence>
<evidence type="ECO:0000256" key="1">
    <source>
        <dbReference type="ARBA" id="ARBA00023015"/>
    </source>
</evidence>
<dbReference type="InterPro" id="IPR000485">
    <property type="entry name" value="AsnC-type_HTH_dom"/>
</dbReference>